<protein>
    <submittedName>
        <fullName evidence="2">Uncharacterized protein</fullName>
    </submittedName>
</protein>
<keyword evidence="1" id="KW-1133">Transmembrane helix</keyword>
<keyword evidence="1" id="KW-0812">Transmembrane</keyword>
<comment type="caution">
    <text evidence="2">The sequence shown here is derived from an EMBL/GenBank/DDBJ whole genome shotgun (WGS) entry which is preliminary data.</text>
</comment>
<organism evidence="2 3">
    <name type="scientific">Winogradskyella maritima</name>
    <dbReference type="NCBI Taxonomy" id="1517766"/>
    <lineage>
        <taxon>Bacteria</taxon>
        <taxon>Pseudomonadati</taxon>
        <taxon>Bacteroidota</taxon>
        <taxon>Flavobacteriia</taxon>
        <taxon>Flavobacteriales</taxon>
        <taxon>Flavobacteriaceae</taxon>
        <taxon>Winogradskyella</taxon>
    </lineage>
</organism>
<gene>
    <name evidence="2" type="ORF">ACFOSX_11500</name>
</gene>
<keyword evidence="3" id="KW-1185">Reference proteome</keyword>
<dbReference type="EMBL" id="JBHSAT010000020">
    <property type="protein sequence ID" value="MFC3877851.1"/>
    <property type="molecule type" value="Genomic_DNA"/>
</dbReference>
<dbReference type="Proteomes" id="UP001595812">
    <property type="component" value="Unassembled WGS sequence"/>
</dbReference>
<reference evidence="3" key="1">
    <citation type="journal article" date="2019" name="Int. J. Syst. Evol. Microbiol.">
        <title>The Global Catalogue of Microorganisms (GCM) 10K type strain sequencing project: providing services to taxonomists for standard genome sequencing and annotation.</title>
        <authorList>
            <consortium name="The Broad Institute Genomics Platform"/>
            <consortium name="The Broad Institute Genome Sequencing Center for Infectious Disease"/>
            <person name="Wu L."/>
            <person name="Ma J."/>
        </authorList>
    </citation>
    <scope>NUCLEOTIDE SEQUENCE [LARGE SCALE GENOMIC DNA]</scope>
    <source>
        <strain evidence="3">CECT 8979</strain>
    </source>
</reference>
<dbReference type="RefSeq" id="WP_386101058.1">
    <property type="nucleotide sequence ID" value="NZ_JBHSAT010000020.1"/>
</dbReference>
<keyword evidence="1" id="KW-0472">Membrane</keyword>
<name>A0ABV8AM30_9FLAO</name>
<feature type="transmembrane region" description="Helical" evidence="1">
    <location>
        <begin position="85"/>
        <end position="109"/>
    </location>
</feature>
<sequence>MKIFPTKELNFKLIDDQAETLNRLNRRTEKSENLTSQHTDKSFRGIINGNEFKLISSAIGKGAFCVMTGAIESDKGNVKVEIHKVFRILISIILCFPIVGILIAILTGQEEPNPIFILVVIGQILIIRYAFIGLAFKFLSRQSLNRLRDVLDLEWIKN</sequence>
<accession>A0ABV8AM30</accession>
<feature type="transmembrane region" description="Helical" evidence="1">
    <location>
        <begin position="115"/>
        <end position="139"/>
    </location>
</feature>
<evidence type="ECO:0000313" key="3">
    <source>
        <dbReference type="Proteomes" id="UP001595812"/>
    </source>
</evidence>
<evidence type="ECO:0000313" key="2">
    <source>
        <dbReference type="EMBL" id="MFC3877851.1"/>
    </source>
</evidence>
<evidence type="ECO:0000256" key="1">
    <source>
        <dbReference type="SAM" id="Phobius"/>
    </source>
</evidence>
<proteinExistence type="predicted"/>